<organism evidence="2 3">
    <name type="scientific">Heliorestis convoluta</name>
    <dbReference type="NCBI Taxonomy" id="356322"/>
    <lineage>
        <taxon>Bacteria</taxon>
        <taxon>Bacillati</taxon>
        <taxon>Bacillota</taxon>
        <taxon>Clostridia</taxon>
        <taxon>Eubacteriales</taxon>
        <taxon>Heliobacteriaceae</taxon>
        <taxon>Heliorestis</taxon>
    </lineage>
</organism>
<gene>
    <name evidence="2" type="ORF">FTV88_2568</name>
</gene>
<evidence type="ECO:0000313" key="3">
    <source>
        <dbReference type="Proteomes" id="UP000366051"/>
    </source>
</evidence>
<keyword evidence="1" id="KW-1133">Transmembrane helix</keyword>
<dbReference type="EMBL" id="CP045875">
    <property type="protein sequence ID" value="QGG48661.1"/>
    <property type="molecule type" value="Genomic_DNA"/>
</dbReference>
<keyword evidence="3" id="KW-1185">Reference proteome</keyword>
<feature type="transmembrane region" description="Helical" evidence="1">
    <location>
        <begin position="29"/>
        <end position="48"/>
    </location>
</feature>
<proteinExistence type="predicted"/>
<evidence type="ECO:0000313" key="2">
    <source>
        <dbReference type="EMBL" id="QGG48661.1"/>
    </source>
</evidence>
<keyword evidence="1" id="KW-0812">Transmembrane</keyword>
<evidence type="ECO:0000256" key="1">
    <source>
        <dbReference type="SAM" id="Phobius"/>
    </source>
</evidence>
<protein>
    <submittedName>
        <fullName evidence="2">Putative membrane protein</fullName>
    </submittedName>
</protein>
<reference evidence="3" key="1">
    <citation type="submission" date="2019-11" db="EMBL/GenBank/DDBJ databases">
        <title>Genome sequence of Heliorestis convoluta strain HH, an alkaliphilic and minimalistic phototrophic bacterium from a soda lake in Egypt.</title>
        <authorList>
            <person name="Dewey E.D."/>
            <person name="Stokes L.M."/>
            <person name="Burchell B.M."/>
            <person name="Shaffer K.N."/>
            <person name="Huntington A.M."/>
            <person name="Baker J.M."/>
            <person name="Nadendla S."/>
            <person name="Giglio M.G."/>
            <person name="Touchman J.W."/>
            <person name="Blankenship R.E."/>
            <person name="Madigan M.T."/>
            <person name="Sattley W.M."/>
        </authorList>
    </citation>
    <scope>NUCLEOTIDE SEQUENCE [LARGE SCALE GENOMIC DNA]</scope>
    <source>
        <strain evidence="3">HH</strain>
    </source>
</reference>
<dbReference type="RefSeq" id="WP_170285772.1">
    <property type="nucleotide sequence ID" value="NZ_CP045875.1"/>
</dbReference>
<dbReference type="Proteomes" id="UP000366051">
    <property type="component" value="Chromosome"/>
</dbReference>
<keyword evidence="1" id="KW-0472">Membrane</keyword>
<accession>A0A5Q2N303</accession>
<dbReference type="AlphaFoldDB" id="A0A5Q2N303"/>
<name>A0A5Q2N303_9FIRM</name>
<dbReference type="KEGG" id="hcv:FTV88_2568"/>
<sequence length="58" mass="6682">MLYVILLVTIASIFLAVYRKQPLFLGLPFAAIFVHMMVQIAMVPMGFFETLQFIMSLR</sequence>